<dbReference type="Pfam" id="PF07730">
    <property type="entry name" value="HisKA_3"/>
    <property type="match status" value="1"/>
</dbReference>
<dbReference type="Gene3D" id="3.30.450.40">
    <property type="match status" value="1"/>
</dbReference>
<organism evidence="3 4">
    <name type="scientific">Mycetocola zhujimingii</name>
    <dbReference type="NCBI Taxonomy" id="2079792"/>
    <lineage>
        <taxon>Bacteria</taxon>
        <taxon>Bacillati</taxon>
        <taxon>Actinomycetota</taxon>
        <taxon>Actinomycetes</taxon>
        <taxon>Micrococcales</taxon>
        <taxon>Microbacteriaceae</taxon>
        <taxon>Mycetocola</taxon>
    </lineage>
</organism>
<feature type="coiled-coil region" evidence="1">
    <location>
        <begin position="12"/>
        <end position="39"/>
    </location>
</feature>
<dbReference type="Gene3D" id="1.20.5.1930">
    <property type="match status" value="1"/>
</dbReference>
<dbReference type="GO" id="GO:0016020">
    <property type="term" value="C:membrane"/>
    <property type="evidence" value="ECO:0007669"/>
    <property type="project" value="InterPro"/>
</dbReference>
<evidence type="ECO:0000259" key="2">
    <source>
        <dbReference type="SMART" id="SM00065"/>
    </source>
</evidence>
<dbReference type="AlphaFoldDB" id="A0A2U1TE86"/>
<feature type="domain" description="GAF" evidence="2">
    <location>
        <begin position="51"/>
        <end position="197"/>
    </location>
</feature>
<accession>A0A2U1TE86</accession>
<name>A0A2U1TE86_9MICO</name>
<reference evidence="4" key="1">
    <citation type="submission" date="2018-04" db="EMBL/GenBank/DDBJ databases">
        <authorList>
            <person name="Liu S."/>
            <person name="Wang Z."/>
            <person name="Li J."/>
        </authorList>
    </citation>
    <scope>NUCLEOTIDE SEQUENCE [LARGE SCALE GENOMIC DNA]</scope>
    <source>
        <strain evidence="4">622</strain>
    </source>
</reference>
<dbReference type="GO" id="GO:0046983">
    <property type="term" value="F:protein dimerization activity"/>
    <property type="evidence" value="ECO:0007669"/>
    <property type="project" value="InterPro"/>
</dbReference>
<gene>
    <name evidence="3" type="ORF">DF223_07805</name>
</gene>
<proteinExistence type="predicted"/>
<dbReference type="EMBL" id="QEFB01000006">
    <property type="protein sequence ID" value="PWC07176.1"/>
    <property type="molecule type" value="Genomic_DNA"/>
</dbReference>
<dbReference type="Pfam" id="PF13185">
    <property type="entry name" value="GAF_2"/>
    <property type="match status" value="1"/>
</dbReference>
<dbReference type="SUPFAM" id="SSF55781">
    <property type="entry name" value="GAF domain-like"/>
    <property type="match status" value="1"/>
</dbReference>
<keyword evidence="1" id="KW-0175">Coiled coil</keyword>
<sequence>MDGILPTSNGTITNLQMVERELQRQIAQERSEQRKLRTLSEIGLAAAGDRATDQVLQRLVDSSLDLFGARYAVLGLIQPDGQIERVVQSGLPADAGSSPGQLPHPNQLLRAVLESGGPVRVGHRADAPKASGSNARPSGMQSDLGVPIRLRGEEWAALCVARSPGAPFSRFDEDLASQFAALAGAAIDNARRFEEAERGQQLGAVISDMRVRFLAFDENEALRTVILGLPSLFPAAIVAVAAPVPSEKKMRIEVALGRHAQAVEGERYHNSIAAQAAEENAVTASVEPRTVLRPEGPWHSVGPHIAAPLVVAGGARYALCAAREPGDVSFTRSERGTLADFAFEAGEAIATVTAAVARRRKDITEDHDRIARDLHDNVIQRLYATGLGLQMLGAENPHHTAHIDGHTAEIDIAISRIRDALVAKGHAV</sequence>
<dbReference type="InterPro" id="IPR011712">
    <property type="entry name" value="Sig_transdc_His_kin_sub3_dim/P"/>
</dbReference>
<evidence type="ECO:0000256" key="1">
    <source>
        <dbReference type="SAM" id="Coils"/>
    </source>
</evidence>
<comment type="caution">
    <text evidence="3">The sequence shown here is derived from an EMBL/GenBank/DDBJ whole genome shotgun (WGS) entry which is preliminary data.</text>
</comment>
<dbReference type="InterPro" id="IPR003018">
    <property type="entry name" value="GAF"/>
</dbReference>
<evidence type="ECO:0000313" key="4">
    <source>
        <dbReference type="Proteomes" id="UP000244962"/>
    </source>
</evidence>
<dbReference type="RefSeq" id="WP_108962784.1">
    <property type="nucleotide sequence ID" value="NZ_QEFB01000006.1"/>
</dbReference>
<evidence type="ECO:0000313" key="3">
    <source>
        <dbReference type="EMBL" id="PWC07176.1"/>
    </source>
</evidence>
<dbReference type="GO" id="GO:0000155">
    <property type="term" value="F:phosphorelay sensor kinase activity"/>
    <property type="evidence" value="ECO:0007669"/>
    <property type="project" value="InterPro"/>
</dbReference>
<dbReference type="InterPro" id="IPR029016">
    <property type="entry name" value="GAF-like_dom_sf"/>
</dbReference>
<keyword evidence="4" id="KW-1185">Reference proteome</keyword>
<dbReference type="SMART" id="SM00065">
    <property type="entry name" value="GAF"/>
    <property type="match status" value="1"/>
</dbReference>
<protein>
    <recommendedName>
        <fullName evidence="2">GAF domain-containing protein</fullName>
    </recommendedName>
</protein>
<dbReference type="Proteomes" id="UP000244962">
    <property type="component" value="Unassembled WGS sequence"/>
</dbReference>